<organism evidence="6 7">
    <name type="scientific">Phaeobacter inhibens</name>
    <dbReference type="NCBI Taxonomy" id="221822"/>
    <lineage>
        <taxon>Bacteria</taxon>
        <taxon>Pseudomonadati</taxon>
        <taxon>Pseudomonadota</taxon>
        <taxon>Alphaproteobacteria</taxon>
        <taxon>Rhodobacterales</taxon>
        <taxon>Roseobacteraceae</taxon>
        <taxon>Phaeobacter</taxon>
    </lineage>
</organism>
<dbReference type="CDD" id="cd00452">
    <property type="entry name" value="KDPG_aldolase"/>
    <property type="match status" value="1"/>
</dbReference>
<evidence type="ECO:0000256" key="4">
    <source>
        <dbReference type="ARBA" id="ARBA00023239"/>
    </source>
</evidence>
<dbReference type="PANTHER" id="PTHR30246:SF1">
    <property type="entry name" value="2-DEHYDRO-3-DEOXY-6-PHOSPHOGALACTONATE ALDOLASE-RELATED"/>
    <property type="match status" value="1"/>
</dbReference>
<keyword evidence="5" id="KW-0119">Carbohydrate metabolism</keyword>
<evidence type="ECO:0000256" key="3">
    <source>
        <dbReference type="ARBA" id="ARBA00011233"/>
    </source>
</evidence>
<evidence type="ECO:0000313" key="6">
    <source>
        <dbReference type="EMBL" id="AUQ95388.1"/>
    </source>
</evidence>
<reference evidence="6 7" key="2">
    <citation type="journal article" date="2017" name="Int. J. Syst. Evol. Microbiol.">
        <title>Adaptation of Surface-Associated Bacteria to the Open Ocean: A Genomically Distinct Subpopulation of Phaeobacter gallaeciensis Colonizes Pacific Mesozooplankton.</title>
        <authorList>
            <person name="Freese H.M."/>
            <person name="Methner A."/>
            <person name="Overmann J."/>
        </authorList>
    </citation>
    <scope>NUCLEOTIDE SEQUENCE [LARGE SCALE GENOMIC DNA]</scope>
    <source>
        <strain evidence="6 7">P66</strain>
    </source>
</reference>
<dbReference type="PANTHER" id="PTHR30246">
    <property type="entry name" value="2-KETO-3-DEOXY-6-PHOSPHOGLUCONATE ALDOLASE"/>
    <property type="match status" value="1"/>
</dbReference>
<dbReference type="Proteomes" id="UP000236536">
    <property type="component" value="Chromosome"/>
</dbReference>
<comment type="subunit">
    <text evidence="3">Homotrimer.</text>
</comment>
<gene>
    <name evidence="6" type="primary">dgoA</name>
    <name evidence="6" type="ORF">PhaeoP66_02630</name>
</gene>
<evidence type="ECO:0000256" key="5">
    <source>
        <dbReference type="ARBA" id="ARBA00023277"/>
    </source>
</evidence>
<dbReference type="InterPro" id="IPR013785">
    <property type="entry name" value="Aldolase_TIM"/>
</dbReference>
<keyword evidence="7" id="KW-1185">Reference proteome</keyword>
<dbReference type="RefSeq" id="WP_102874692.1">
    <property type="nucleotide sequence ID" value="NZ_CP010599.1"/>
</dbReference>
<keyword evidence="4 6" id="KW-0456">Lyase</keyword>
<dbReference type="EMBL" id="CP010705">
    <property type="protein sequence ID" value="AUQ95388.1"/>
    <property type="molecule type" value="Genomic_DNA"/>
</dbReference>
<dbReference type="PROSITE" id="PS00160">
    <property type="entry name" value="ALDOLASE_KDPG_KHG_2"/>
    <property type="match status" value="1"/>
</dbReference>
<dbReference type="InterPro" id="IPR031338">
    <property type="entry name" value="KDPG/KHG_AS_2"/>
</dbReference>
<comment type="similarity">
    <text evidence="2">Belongs to the KHG/KDPG aldolase family.</text>
</comment>
<dbReference type="Pfam" id="PF01081">
    <property type="entry name" value="Aldolase"/>
    <property type="match status" value="1"/>
</dbReference>
<dbReference type="NCBIfam" id="NF006600">
    <property type="entry name" value="PRK09140.1"/>
    <property type="match status" value="1"/>
</dbReference>
<reference evidence="6 7" key="1">
    <citation type="journal article" date="2017" name="Genome Biol. Evol.">
        <title>Trajectories and Drivers of Genome Evolution in Surface-Associated Marine Phaeobacter.</title>
        <authorList>
            <person name="Freese H.M."/>
            <person name="Sikorski J."/>
            <person name="Bunk B."/>
            <person name="Scheuner C."/>
            <person name="Meier-Kolthoff J.P."/>
            <person name="Sproer C."/>
            <person name="Gram L."/>
            <person name="Overmann J."/>
        </authorList>
    </citation>
    <scope>NUCLEOTIDE SEQUENCE [LARGE SCALE GENOMIC DNA]</scope>
    <source>
        <strain evidence="6 7">P66</strain>
    </source>
</reference>
<dbReference type="Gene3D" id="3.20.20.70">
    <property type="entry name" value="Aldolase class I"/>
    <property type="match status" value="1"/>
</dbReference>
<evidence type="ECO:0000256" key="2">
    <source>
        <dbReference type="ARBA" id="ARBA00006906"/>
    </source>
</evidence>
<proteinExistence type="inferred from homology"/>
<evidence type="ECO:0000313" key="7">
    <source>
        <dbReference type="Proteomes" id="UP000236536"/>
    </source>
</evidence>
<protein>
    <submittedName>
        <fullName evidence="6">2-dehydro-3-deoxy-6-phosphogalactonate aldolase DgoA</fullName>
        <ecNumber evidence="6">4.1.2.21</ecNumber>
    </submittedName>
</protein>
<name>A0ABM6RG43_9RHOB</name>
<dbReference type="InterPro" id="IPR000887">
    <property type="entry name" value="Aldlse_KDPG_KHG"/>
</dbReference>
<evidence type="ECO:0000256" key="1">
    <source>
        <dbReference type="ARBA" id="ARBA00004761"/>
    </source>
</evidence>
<comment type="pathway">
    <text evidence="1">Carbohydrate acid metabolism.</text>
</comment>
<sequence>MSRNIIAILRGLRPEEARAMTDALIAAGITKIEVPLNSPLPYDSIAAMLDQAKGRATVGAGTVLNTDAVAQLSAMGAQMVISPDCNPDVIRAAKTAGMLSYPGVFTASECFSALRAGADGLKFFPAFKLGLDGFSALKAVLPADAETYAVGGVGPADFADWQKAGITGFGIGSSLYKPGRTVEDVARLAAETVAAYDEAFDGK</sequence>
<dbReference type="EC" id="4.1.2.21" evidence="6"/>
<dbReference type="SUPFAM" id="SSF51569">
    <property type="entry name" value="Aldolase"/>
    <property type="match status" value="1"/>
</dbReference>
<dbReference type="GO" id="GO:0008674">
    <property type="term" value="F:2-dehydro-3-deoxy-6-phosphogalactonate aldolase activity"/>
    <property type="evidence" value="ECO:0007669"/>
    <property type="project" value="UniProtKB-EC"/>
</dbReference>
<accession>A0ABM6RG43</accession>